<feature type="transmembrane region" description="Helical" evidence="7">
    <location>
        <begin position="55"/>
        <end position="79"/>
    </location>
</feature>
<feature type="transmembrane region" description="Helical" evidence="7">
    <location>
        <begin position="398"/>
        <end position="416"/>
    </location>
</feature>
<dbReference type="GO" id="GO:0015086">
    <property type="term" value="F:cadmium ion transmembrane transporter activity"/>
    <property type="evidence" value="ECO:0007669"/>
    <property type="project" value="TreeGrafter"/>
</dbReference>
<dbReference type="GO" id="GO:0009873">
    <property type="term" value="P:ethylene-activated signaling pathway"/>
    <property type="evidence" value="ECO:0007669"/>
    <property type="project" value="InterPro"/>
</dbReference>
<evidence type="ECO:0000256" key="2">
    <source>
        <dbReference type="ARBA" id="ARBA00009965"/>
    </source>
</evidence>
<feature type="transmembrane region" description="Helical" evidence="7">
    <location>
        <begin position="159"/>
        <end position="178"/>
    </location>
</feature>
<feature type="region of interest" description="Disordered" evidence="6">
    <location>
        <begin position="781"/>
        <end position="832"/>
    </location>
</feature>
<dbReference type="PIRSF" id="PIRSF037378">
    <property type="entry name" value="EIN2"/>
    <property type="match status" value="1"/>
</dbReference>
<evidence type="ECO:0000256" key="3">
    <source>
        <dbReference type="ARBA" id="ARBA00022692"/>
    </source>
</evidence>
<evidence type="ECO:0000256" key="4">
    <source>
        <dbReference type="ARBA" id="ARBA00022989"/>
    </source>
</evidence>
<dbReference type="PANTHER" id="PTHR11706">
    <property type="entry name" value="SOLUTE CARRIER PROTEIN FAMILY 11 MEMBER"/>
    <property type="match status" value="1"/>
</dbReference>
<dbReference type="Proteomes" id="UP001229421">
    <property type="component" value="Unassembled WGS sequence"/>
</dbReference>
<evidence type="ECO:0000256" key="7">
    <source>
        <dbReference type="SAM" id="Phobius"/>
    </source>
</evidence>
<organism evidence="8 9">
    <name type="scientific">Tagetes erecta</name>
    <name type="common">African marigold</name>
    <dbReference type="NCBI Taxonomy" id="13708"/>
    <lineage>
        <taxon>Eukaryota</taxon>
        <taxon>Viridiplantae</taxon>
        <taxon>Streptophyta</taxon>
        <taxon>Embryophyta</taxon>
        <taxon>Tracheophyta</taxon>
        <taxon>Spermatophyta</taxon>
        <taxon>Magnoliopsida</taxon>
        <taxon>eudicotyledons</taxon>
        <taxon>Gunneridae</taxon>
        <taxon>Pentapetalae</taxon>
        <taxon>asterids</taxon>
        <taxon>campanulids</taxon>
        <taxon>Asterales</taxon>
        <taxon>Asteraceae</taxon>
        <taxon>Asteroideae</taxon>
        <taxon>Heliantheae alliance</taxon>
        <taxon>Tageteae</taxon>
        <taxon>Tagetes</taxon>
    </lineage>
</organism>
<feature type="region of interest" description="Disordered" evidence="6">
    <location>
        <begin position="599"/>
        <end position="621"/>
    </location>
</feature>
<comment type="similarity">
    <text evidence="2">Belongs to the NRAMP (TC 2.A.55) family.</text>
</comment>
<dbReference type="PANTHER" id="PTHR11706:SF75">
    <property type="entry name" value="ETHYLENE-INSENSITIVE PROTEIN 2"/>
    <property type="match status" value="1"/>
</dbReference>
<keyword evidence="9" id="KW-1185">Reference proteome</keyword>
<keyword evidence="3 7" id="KW-0812">Transmembrane</keyword>
<accession>A0AAD8NKN6</accession>
<evidence type="ECO:0000256" key="1">
    <source>
        <dbReference type="ARBA" id="ARBA00004141"/>
    </source>
</evidence>
<dbReference type="InterPro" id="IPR017187">
    <property type="entry name" value="EIN2"/>
</dbReference>
<feature type="compositionally biased region" description="Polar residues" evidence="6">
    <location>
        <begin position="602"/>
        <end position="614"/>
    </location>
</feature>
<evidence type="ECO:0000313" key="8">
    <source>
        <dbReference type="EMBL" id="KAK1411826.1"/>
    </source>
</evidence>
<comment type="subcellular location">
    <subcellularLocation>
        <location evidence="1">Membrane</location>
        <topology evidence="1">Multi-pass membrane protein</topology>
    </subcellularLocation>
</comment>
<feature type="compositionally biased region" description="Polar residues" evidence="6">
    <location>
        <begin position="1129"/>
        <end position="1138"/>
    </location>
</feature>
<proteinExistence type="inferred from homology"/>
<feature type="transmembrane region" description="Helical" evidence="7">
    <location>
        <begin position="289"/>
        <end position="312"/>
    </location>
</feature>
<gene>
    <name evidence="8" type="ORF">QVD17_32609</name>
</gene>
<dbReference type="GO" id="GO:0005886">
    <property type="term" value="C:plasma membrane"/>
    <property type="evidence" value="ECO:0007669"/>
    <property type="project" value="TreeGrafter"/>
</dbReference>
<evidence type="ECO:0000313" key="9">
    <source>
        <dbReference type="Proteomes" id="UP001229421"/>
    </source>
</evidence>
<feature type="compositionally biased region" description="Low complexity" evidence="6">
    <location>
        <begin position="784"/>
        <end position="803"/>
    </location>
</feature>
<feature type="transmembrane region" description="Helical" evidence="7">
    <location>
        <begin position="20"/>
        <end position="35"/>
    </location>
</feature>
<evidence type="ECO:0000256" key="5">
    <source>
        <dbReference type="ARBA" id="ARBA00023136"/>
    </source>
</evidence>
<dbReference type="GO" id="GO:0034755">
    <property type="term" value="P:iron ion transmembrane transport"/>
    <property type="evidence" value="ECO:0007669"/>
    <property type="project" value="TreeGrafter"/>
</dbReference>
<feature type="transmembrane region" description="Helical" evidence="7">
    <location>
        <begin position="239"/>
        <end position="257"/>
    </location>
</feature>
<dbReference type="InterPro" id="IPR001046">
    <property type="entry name" value="NRAMP_fam"/>
</dbReference>
<feature type="region of interest" description="Disordered" evidence="6">
    <location>
        <begin position="1129"/>
        <end position="1148"/>
    </location>
</feature>
<dbReference type="AlphaFoldDB" id="A0AAD8NKN6"/>
<evidence type="ECO:0000256" key="6">
    <source>
        <dbReference type="SAM" id="MobiDB-lite"/>
    </source>
</evidence>
<dbReference type="PRINTS" id="PR00447">
    <property type="entry name" value="NATRESASSCMP"/>
</dbReference>
<feature type="transmembrane region" description="Helical" evidence="7">
    <location>
        <begin position="333"/>
        <end position="352"/>
    </location>
</feature>
<comment type="caution">
    <text evidence="8">The sequence shown here is derived from an EMBL/GenBank/DDBJ whole genome shotgun (WGS) entry which is preliminary data.</text>
</comment>
<protein>
    <submittedName>
        <fullName evidence="8">Uncharacterized protein</fullName>
    </submittedName>
</protein>
<dbReference type="GO" id="GO:0005384">
    <property type="term" value="F:manganese ion transmembrane transporter activity"/>
    <property type="evidence" value="ECO:0007669"/>
    <property type="project" value="TreeGrafter"/>
</dbReference>
<reference evidence="8" key="1">
    <citation type="journal article" date="2023" name="bioRxiv">
        <title>Improved chromosome-level genome assembly for marigold (Tagetes erecta).</title>
        <authorList>
            <person name="Jiang F."/>
            <person name="Yuan L."/>
            <person name="Wang S."/>
            <person name="Wang H."/>
            <person name="Xu D."/>
            <person name="Wang A."/>
            <person name="Fan W."/>
        </authorList>
    </citation>
    <scope>NUCLEOTIDE SEQUENCE</scope>
    <source>
        <strain evidence="8">WSJ</strain>
        <tissue evidence="8">Leaf</tissue>
    </source>
</reference>
<dbReference type="EMBL" id="JAUHHV010000009">
    <property type="protein sequence ID" value="KAK1411826.1"/>
    <property type="molecule type" value="Genomic_DNA"/>
</dbReference>
<sequence length="1213" mass="133368">METEDMNKITKSQPNMTHRLLPAVLPVVYIAVTYIDPGKWVATIEGGARFGYDLVVLMFVFSLAAVLCQYLSASIAVVTGRDLAQICSTEYDTITCVFLGIQAELSMIALDLTMILGTAHALNLTFGFGLFTCVVLTSLDAFLFPVFSSYLENGKAKFMCMWFATVALFSYFFGVVTSQRDTSLSMVGMLTSLSGESAFVLMGLLGASIMPHNFYLHSSLVQQHQGPTQVSKGALCHDHLFAICCVFSGIFVINYILMNSAANVFFSTGLDLLTFQDALSLMDQVFRSLMAPFALIVVLVLSYHTTALTWEFSGQSVLLNFFKIDIPGWCHHSTVRFISLIPALIFTWHSGAEGAYQLMLFTQIIVAVLLPSSVVPLFRIASSKSIMGVNKITQFVEFLIWVTYIGILGLVIVFIVEMVFGNSDWASNLRWTMSAPYVFILTTAVFSISLMLWLVVTPLKSASSRPDVQMWDDVQDIVGESSFVEEKIEKPREIQEMISTREGDFDSAREFNLPDELLDYDNGPGLTTIEENSSYVTSSLQQPDDTPTIVKSVPSVPSPVLEKEIDDSVEKTLRIDGNLHLVKELDSVPVEPQKTVLGTGIATGTNQSPTSNGPGSFRSLGGKNDDIMSGPASLSKLAGLGRAARRQLATTLDDFWKLLFDLHGEMTQDAKISKLDKLLGVETKVNLKASPVVTNTSTPEIDPIYGVQRGSTSLLTSYQQLLDAYTANPGLNMMDPEKRYHSLRLPPASGPYMDQPATVHGYQIKSYINQTKQNSDYFQNQIEPLSPKSPSVLSSSYKSPVSVTKTQQNGLRPAKPPGFPDPVVSRNSSTQPERNFYNLQTAGPVENVHEKKYYSMPDISGLLPKRESKILPERDGGSRYGTLGQSVYSGQLYRSGTISGYGGLSYSNLSKDAAAYHPVSSYGPGSGLRSGLGSGSGLDTWSMWSKQPSEQFGVAEKVNPRSGLTAQETTTPAVDSEANLLKSFRLCIAKLLKLEGSEWLFNQNGGLDEDLVDRVAVRERFLYEIEVNRVTRNGGTKVDDVEYNKYLVTSVPNCGEDCVWRIELIKSFGVWCMHRILELSLMESRPELWGKYTYVLNRLQGIIEPAFSKPRVPTSPCFCLQVPDSCHQRSSPPKSITSLPPPAKPSRGKCTTAASLLDIVKNVETAISCRKGRPGTAAGDVAFPKGKENLASVLKRYKRRLLAVSPDILSRSP</sequence>
<feature type="transmembrane region" description="Helical" evidence="7">
    <location>
        <begin position="358"/>
        <end position="378"/>
    </location>
</feature>
<feature type="transmembrane region" description="Helical" evidence="7">
    <location>
        <begin position="436"/>
        <end position="456"/>
    </location>
</feature>
<keyword evidence="5 7" id="KW-0472">Membrane</keyword>
<name>A0AAD8NKN6_TARER</name>
<keyword evidence="4 7" id="KW-1133">Transmembrane helix</keyword>
<feature type="transmembrane region" description="Helical" evidence="7">
    <location>
        <begin position="122"/>
        <end position="147"/>
    </location>
</feature>
<dbReference type="Pfam" id="PF01566">
    <property type="entry name" value="Nramp"/>
    <property type="match status" value="1"/>
</dbReference>